<proteinExistence type="predicted"/>
<organism evidence="2 3">
    <name type="scientific">Pseudomonas fragi</name>
    <dbReference type="NCBI Taxonomy" id="296"/>
    <lineage>
        <taxon>Bacteria</taxon>
        <taxon>Pseudomonadati</taxon>
        <taxon>Pseudomonadota</taxon>
        <taxon>Gammaproteobacteria</taxon>
        <taxon>Pseudomonadales</taxon>
        <taxon>Pseudomonadaceae</taxon>
        <taxon>Pseudomonas</taxon>
    </lineage>
</organism>
<comment type="caution">
    <text evidence="2">The sequence shown here is derived from an EMBL/GenBank/DDBJ whole genome shotgun (WGS) entry which is preliminary data.</text>
</comment>
<dbReference type="EMBL" id="JAAQYX010000073">
    <property type="protein sequence ID" value="NNB52461.1"/>
    <property type="molecule type" value="Genomic_DNA"/>
</dbReference>
<reference evidence="2 3" key="1">
    <citation type="journal article" date="2020" name="Front. Microbiol.">
        <title>Genetic Organization of the aprX-lipA2 Operon Affects the Proteolytic Potential of Pseudomonas Species in Milk.</title>
        <authorList>
            <person name="Maier C."/>
            <person name="Huptas C."/>
            <person name="von Neubeck M."/>
            <person name="Scherer S."/>
            <person name="Wenning M."/>
            <person name="Lucking G."/>
        </authorList>
    </citation>
    <scope>NUCLEOTIDE SEQUENCE [LARGE SCALE GENOMIC DNA]</scope>
    <source>
        <strain evidence="2 3">WS 5094</strain>
    </source>
</reference>
<evidence type="ECO:0000256" key="1">
    <source>
        <dbReference type="SAM" id="Phobius"/>
    </source>
</evidence>
<protein>
    <submittedName>
        <fullName evidence="2">Uncharacterized protein</fullName>
    </submittedName>
</protein>
<dbReference type="Proteomes" id="UP000564604">
    <property type="component" value="Unassembled WGS sequence"/>
</dbReference>
<evidence type="ECO:0000313" key="3">
    <source>
        <dbReference type="Proteomes" id="UP000564604"/>
    </source>
</evidence>
<dbReference type="RefSeq" id="WP_169904372.1">
    <property type="nucleotide sequence ID" value="NZ_JAAQYU010000019.1"/>
</dbReference>
<keyword evidence="1" id="KW-0812">Transmembrane</keyword>
<feature type="transmembrane region" description="Helical" evidence="1">
    <location>
        <begin position="591"/>
        <end position="611"/>
    </location>
</feature>
<accession>A0A9Q5FRI0</accession>
<feature type="transmembrane region" description="Helical" evidence="1">
    <location>
        <begin position="617"/>
        <end position="637"/>
    </location>
</feature>
<evidence type="ECO:0000313" key="2">
    <source>
        <dbReference type="EMBL" id="NNB52461.1"/>
    </source>
</evidence>
<name>A0A9Q5FRI0_PSEFR</name>
<sequence>MKDQRLLASAALFRQLHDNKKDVYDVLGQFIKSSINISSLWSFNVTQCAISLEKDFGFKVPEAVVKTCLRNRLKRAGDLSLLAGTYSVTQQFERSDTLGVAYREIKDEQDFIRLKLIDHVEVCAGEKLTSQKRDTLASDFYAYFTGGLKGCDNSVYISQFIVKNSNDHEFTRKLNSVEEGLIIYSGICHSSDLANHDPWRNNFTIFLDTEVLFGAVGLNGDLHQNMFREFKGLVKEVNERTLNGAKVELKFFDEAKREIEDFFYAAEMMVQDRRLPDPSKQAMIAIINGCNSAADVLMKKAAFFDALRNLKVNREVECDYYTDPSYNVESLHAIQSVKNENPEFDEDKVASALRLFTKINYLRNGVSDRGLEQSGAILLTGKNITKTVAFNLAANSKLKQTPFASDIDYMTERLWFKLNKGFGGDSKLPTSFDVVARAQVILSTQAGNKVSEEYKLLRSEVDAGRMSMESAGYLVSELRSRIVKPEDFIPESVDETVSFMHTDFIEDSLRNKALLERKVQEGEGREAEILILSGLLAKEEAEKKALSDSFAAQQKFSENSRREDIRKQELRFRRLSYVDARKQSESEYRNFLLVIYLVAVGLAALLIFIGITPSDTLLGVSSLIAGVLSLAIPVFSSKKLCSLISRRVRRNYRSRISEKNRYLPLTFRTVELSS</sequence>
<gene>
    <name evidence="2" type="ORF">HBN89_24945</name>
</gene>
<keyword evidence="1" id="KW-1133">Transmembrane helix</keyword>
<keyword evidence="1" id="KW-0472">Membrane</keyword>
<dbReference type="AlphaFoldDB" id="A0A9Q5FRI0"/>